<dbReference type="EMBL" id="DTBD01000008">
    <property type="protein sequence ID" value="HGQ63844.1"/>
    <property type="molecule type" value="Genomic_DNA"/>
</dbReference>
<dbReference type="Gene3D" id="3.40.50.1820">
    <property type="entry name" value="alpha/beta hydrolase"/>
    <property type="match status" value="1"/>
</dbReference>
<dbReference type="InterPro" id="IPR029058">
    <property type="entry name" value="AB_hydrolase_fold"/>
</dbReference>
<organism evidence="4">
    <name type="scientific">Ignisphaera aggregans</name>
    <dbReference type="NCBI Taxonomy" id="334771"/>
    <lineage>
        <taxon>Archaea</taxon>
        <taxon>Thermoproteota</taxon>
        <taxon>Thermoprotei</taxon>
        <taxon>Desulfurococcales</taxon>
        <taxon>Desulfurococcaceae</taxon>
        <taxon>Ignisphaera</taxon>
    </lineage>
</organism>
<evidence type="ECO:0000256" key="1">
    <source>
        <dbReference type="SAM" id="Phobius"/>
    </source>
</evidence>
<evidence type="ECO:0000259" key="2">
    <source>
        <dbReference type="Pfam" id="PF20434"/>
    </source>
</evidence>
<evidence type="ECO:0000313" key="3">
    <source>
        <dbReference type="EMBL" id="HGQ36141.1"/>
    </source>
</evidence>
<proteinExistence type="predicted"/>
<feature type="domain" description="BD-FAE-like" evidence="2">
    <location>
        <begin position="177"/>
        <end position="233"/>
    </location>
</feature>
<protein>
    <recommendedName>
        <fullName evidence="2">BD-FAE-like domain-containing protein</fullName>
    </recommendedName>
</protein>
<evidence type="ECO:0000313" key="4">
    <source>
        <dbReference type="EMBL" id="HGQ63844.1"/>
    </source>
</evidence>
<keyword evidence="1" id="KW-0472">Membrane</keyword>
<comment type="caution">
    <text evidence="4">The sequence shown here is derived from an EMBL/GenBank/DDBJ whole genome shotgun (WGS) entry which is preliminary data.</text>
</comment>
<dbReference type="InterPro" id="IPR049492">
    <property type="entry name" value="BD-FAE-like_dom"/>
</dbReference>
<sequence length="602" mass="67877">MCSRRSLASTAILYLFLLFLVINTLAHAMASDVEILKFPLEKYSVHTIKISLPSSITTVTFKRYHHITYASKPVDPNYQSMDILIPIEINGTLVDPTNAPILLVINVGGYMSYPNTLGGSNGVPLNDVVVRTNAAGYATNVDGVIRAALGLASGFVVIIPGVRGWDNRFPNGVYYGKAPAAIVDLKAAVRYIRYNADVFPGNENWIIATGCSAGGALAALLAASADNPFYEPYLEAIGAAKASDRIFAAAPYNPIMDFEHASTYYEWQFKGRILVSGEHVDSKCSEELSSLFFNYLEKLGLYSDEDELLTIAEYPLYVVDRYLRPAATKYILSLPQQMRENYLRSNPWIKWVNNTAFFTWGDYVSYGVQRFRGCPAYDSPDLSRPYPENLLFGNETVNARHITDYSLRVATGDPEASVDPRLKTLIAMMNPMHFISRRWKNIANYWFIRTGSKDIFASIFMWTNLAIALENLGKSVDFEVYWEAPHCTDYEPWKLMEWVQNITGYRTHFLKQLPTQITTYTMTITYRDTYTTYLTQYTTTVFLEVERTETTVQTIYRVEPTTIVVEKTVTQNTKSLVIAIALPLTILVAIAIIVHIKKGDNF</sequence>
<accession>A0A7C4JIK7</accession>
<feature type="transmembrane region" description="Helical" evidence="1">
    <location>
        <begin position="576"/>
        <end position="596"/>
    </location>
</feature>
<keyword evidence="1" id="KW-1133">Transmembrane helix</keyword>
<dbReference type="AlphaFoldDB" id="A0A7C4JIK7"/>
<dbReference type="SUPFAM" id="SSF53474">
    <property type="entry name" value="alpha/beta-Hydrolases"/>
    <property type="match status" value="1"/>
</dbReference>
<reference evidence="4" key="1">
    <citation type="journal article" date="2020" name="mSystems">
        <title>Genome- and Community-Level Interaction Insights into Carbon Utilization and Element Cycling Functions of Hydrothermarchaeota in Hydrothermal Sediment.</title>
        <authorList>
            <person name="Zhou Z."/>
            <person name="Liu Y."/>
            <person name="Xu W."/>
            <person name="Pan J."/>
            <person name="Luo Z.H."/>
            <person name="Li M."/>
        </authorList>
    </citation>
    <scope>NUCLEOTIDE SEQUENCE [LARGE SCALE GENOMIC DNA]</scope>
    <source>
        <strain evidence="4">SpSt-637</strain>
        <strain evidence="3">SpSt-667</strain>
    </source>
</reference>
<dbReference type="InterPro" id="IPR048124">
    <property type="entry name" value="Tannase_B"/>
</dbReference>
<dbReference type="Pfam" id="PF20434">
    <property type="entry name" value="BD-FAE"/>
    <property type="match status" value="1"/>
</dbReference>
<keyword evidence="1" id="KW-0812">Transmembrane</keyword>
<dbReference type="NCBIfam" id="NF041556">
    <property type="entry name" value="tannase_B"/>
    <property type="match status" value="1"/>
</dbReference>
<dbReference type="EMBL" id="DTCK01000036">
    <property type="protein sequence ID" value="HGQ36141.1"/>
    <property type="molecule type" value="Genomic_DNA"/>
</dbReference>
<gene>
    <name evidence="4" type="ORF">ENU08_01185</name>
    <name evidence="3" type="ORF">ENU41_05620</name>
</gene>
<name>A0A7C4JIK7_9CREN</name>